<organism evidence="7 8">
    <name type="scientific">Porites lobata</name>
    <dbReference type="NCBI Taxonomy" id="104759"/>
    <lineage>
        <taxon>Eukaryota</taxon>
        <taxon>Metazoa</taxon>
        <taxon>Cnidaria</taxon>
        <taxon>Anthozoa</taxon>
        <taxon>Hexacorallia</taxon>
        <taxon>Scleractinia</taxon>
        <taxon>Fungiina</taxon>
        <taxon>Poritidae</taxon>
        <taxon>Porites</taxon>
    </lineage>
</organism>
<keyword evidence="3" id="KW-0106">Calcium</keyword>
<dbReference type="Gene3D" id="3.90.215.10">
    <property type="entry name" value="Gamma Fibrinogen, chain A, domain 1"/>
    <property type="match status" value="1"/>
</dbReference>
<sequence>MQHLVAFIFTTIFIRCSMMTTHGLEQCQVQSVSIYGYYLTGHVIYIKTCASLSECVILCSYEFRCKSFNFRLMDKLCELNDADRFTHPVDYVPMEGFLYKDTTEKHRKNPGFGSCAEILREFPQAQSTYYWLKIGDRDAQVYCDMGKYGGGWTLVASISSTNHHHLQRIENYCFNSVLCVPFNETIIKARKLSDQEIHKLAQIEGSFRVDVLGSGNKVSHTLFYQIPSGREKFNSSCSGKLCPRIIISCIYPYQWETNSCTSIDQGYQIYDGECHRVFDGHDNQECGGSSYWKSSCFDSKRALYGFTCNHTDWHDNRGIFYRNYGMLYVK</sequence>
<evidence type="ECO:0000313" key="8">
    <source>
        <dbReference type="Proteomes" id="UP001159405"/>
    </source>
</evidence>
<evidence type="ECO:0000256" key="4">
    <source>
        <dbReference type="ARBA" id="ARBA00023157"/>
    </source>
</evidence>
<dbReference type="InterPro" id="IPR003609">
    <property type="entry name" value="Pan_app"/>
</dbReference>
<dbReference type="Gene3D" id="3.50.4.10">
    <property type="entry name" value="Hepatocyte Growth Factor"/>
    <property type="match status" value="1"/>
</dbReference>
<dbReference type="SMART" id="SM00473">
    <property type="entry name" value="PAN_AP"/>
    <property type="match status" value="1"/>
</dbReference>
<dbReference type="EMBL" id="CALNXK010000140">
    <property type="protein sequence ID" value="CAH3167337.1"/>
    <property type="molecule type" value="Genomic_DNA"/>
</dbReference>
<keyword evidence="8" id="KW-1185">Reference proteome</keyword>
<keyword evidence="4" id="KW-1015">Disulfide bond</keyword>
<keyword evidence="2" id="KW-0430">Lectin</keyword>
<evidence type="ECO:0000259" key="6">
    <source>
        <dbReference type="PROSITE" id="PS50948"/>
    </source>
</evidence>
<feature type="signal peptide" evidence="5">
    <location>
        <begin position="1"/>
        <end position="23"/>
    </location>
</feature>
<evidence type="ECO:0000256" key="2">
    <source>
        <dbReference type="ARBA" id="ARBA00022734"/>
    </source>
</evidence>
<dbReference type="SUPFAM" id="SSF56496">
    <property type="entry name" value="Fibrinogen C-terminal domain-like"/>
    <property type="match status" value="1"/>
</dbReference>
<dbReference type="CDD" id="cd01099">
    <property type="entry name" value="PAN_AP_HGF"/>
    <property type="match status" value="1"/>
</dbReference>
<evidence type="ECO:0000313" key="7">
    <source>
        <dbReference type="EMBL" id="CAH3167337.1"/>
    </source>
</evidence>
<gene>
    <name evidence="7" type="ORF">PLOB_00008599</name>
</gene>
<keyword evidence="5" id="KW-0732">Signal</keyword>
<dbReference type="PANTHER" id="PTHR16146">
    <property type="entry name" value="INTELECTIN"/>
    <property type="match status" value="1"/>
</dbReference>
<evidence type="ECO:0000256" key="1">
    <source>
        <dbReference type="ARBA" id="ARBA00022723"/>
    </source>
</evidence>
<dbReference type="Pfam" id="PF00024">
    <property type="entry name" value="PAN_1"/>
    <property type="match status" value="1"/>
</dbReference>
<feature type="chain" id="PRO_5045666487" description="Apple domain-containing protein" evidence="5">
    <location>
        <begin position="24"/>
        <end position="330"/>
    </location>
</feature>
<protein>
    <recommendedName>
        <fullName evidence="6">Apple domain-containing protein</fullName>
    </recommendedName>
</protein>
<evidence type="ECO:0000256" key="3">
    <source>
        <dbReference type="ARBA" id="ARBA00022837"/>
    </source>
</evidence>
<dbReference type="SUPFAM" id="SSF57414">
    <property type="entry name" value="Hairpin loop containing domain-like"/>
    <property type="match status" value="1"/>
</dbReference>
<dbReference type="InterPro" id="IPR036056">
    <property type="entry name" value="Fibrinogen-like_C"/>
</dbReference>
<dbReference type="Proteomes" id="UP001159405">
    <property type="component" value="Unassembled WGS sequence"/>
</dbReference>
<comment type="caution">
    <text evidence="7">The sequence shown here is derived from an EMBL/GenBank/DDBJ whole genome shotgun (WGS) entry which is preliminary data.</text>
</comment>
<evidence type="ECO:0000256" key="5">
    <source>
        <dbReference type="SAM" id="SignalP"/>
    </source>
</evidence>
<proteinExistence type="predicted"/>
<feature type="domain" description="Apple" evidence="6">
    <location>
        <begin position="27"/>
        <end position="104"/>
    </location>
</feature>
<dbReference type="InterPro" id="IPR014716">
    <property type="entry name" value="Fibrinogen_a/b/g_C_1"/>
</dbReference>
<dbReference type="PROSITE" id="PS50948">
    <property type="entry name" value="PAN"/>
    <property type="match status" value="1"/>
</dbReference>
<name>A0ABN8QRH0_9CNID</name>
<keyword evidence="1" id="KW-0479">Metal-binding</keyword>
<dbReference type="NCBIfam" id="NF040941">
    <property type="entry name" value="GGGWT_bact"/>
    <property type="match status" value="1"/>
</dbReference>
<accession>A0ABN8QRH0</accession>
<reference evidence="7 8" key="1">
    <citation type="submission" date="2022-05" db="EMBL/GenBank/DDBJ databases">
        <authorList>
            <consortium name="Genoscope - CEA"/>
            <person name="William W."/>
        </authorList>
    </citation>
    <scope>NUCLEOTIDE SEQUENCE [LARGE SCALE GENOMIC DNA]</scope>
</reference>
<dbReference type="PANTHER" id="PTHR16146:SF46">
    <property type="entry name" value="INTELECTIN-1A-RELATED"/>
    <property type="match status" value="1"/>
</dbReference>